<dbReference type="GO" id="GO:0005096">
    <property type="term" value="F:GTPase activator activity"/>
    <property type="evidence" value="ECO:0007669"/>
    <property type="project" value="UniProtKB-KW"/>
</dbReference>
<evidence type="ECO:0000259" key="2">
    <source>
        <dbReference type="PROSITE" id="PS50238"/>
    </source>
</evidence>
<name>A0A1X2H5A9_SYNRA</name>
<dbReference type="OMA" id="NCMTSAN"/>
<dbReference type="PROSITE" id="PS50238">
    <property type="entry name" value="RHOGAP"/>
    <property type="match status" value="1"/>
</dbReference>
<dbReference type="InterPro" id="IPR051025">
    <property type="entry name" value="RhoGAP"/>
</dbReference>
<dbReference type="InterPro" id="IPR000198">
    <property type="entry name" value="RhoGAP_dom"/>
</dbReference>
<dbReference type="GO" id="GO:0007165">
    <property type="term" value="P:signal transduction"/>
    <property type="evidence" value="ECO:0007669"/>
    <property type="project" value="InterPro"/>
</dbReference>
<dbReference type="Proteomes" id="UP000242180">
    <property type="component" value="Unassembled WGS sequence"/>
</dbReference>
<dbReference type="SUPFAM" id="SSF48350">
    <property type="entry name" value="GTPase activation domain, GAP"/>
    <property type="match status" value="1"/>
</dbReference>
<sequence length="215" mass="24389">VFGVPLLHSIQYARYSISYQDENAVVYRQAGAIPTLVAKTGYYLKQNALQTEGIFRLSGSAKRVAALQQVFDDPIRGYGANVDWEGNTVHDVATLMRRFLNQLPDPVITHKYYQAFRDVMSDKAQKSTEQQISAYQELIQKLPLAHQQLLLYLLDMLHLFAAHAAETKMDVCNLAAIFCPAILSHPAHNTPVQYKISQRVLEFLIEFQALFTMQV</sequence>
<reference evidence="3 4" key="1">
    <citation type="submission" date="2016-07" db="EMBL/GenBank/DDBJ databases">
        <title>Pervasive Adenine N6-methylation of Active Genes in Fungi.</title>
        <authorList>
            <consortium name="DOE Joint Genome Institute"/>
            <person name="Mondo S.J."/>
            <person name="Dannebaum R.O."/>
            <person name="Kuo R.C."/>
            <person name="Labutti K."/>
            <person name="Haridas S."/>
            <person name="Kuo A."/>
            <person name="Salamov A."/>
            <person name="Ahrendt S.R."/>
            <person name="Lipzen A."/>
            <person name="Sullivan W."/>
            <person name="Andreopoulos W.B."/>
            <person name="Clum A."/>
            <person name="Lindquist E."/>
            <person name="Daum C."/>
            <person name="Ramamoorthy G.K."/>
            <person name="Gryganskyi A."/>
            <person name="Culley D."/>
            <person name="Magnuson J.K."/>
            <person name="James T.Y."/>
            <person name="O'Malley M.A."/>
            <person name="Stajich J.E."/>
            <person name="Spatafora J.W."/>
            <person name="Visel A."/>
            <person name="Grigoriev I.V."/>
        </authorList>
    </citation>
    <scope>NUCLEOTIDE SEQUENCE [LARGE SCALE GENOMIC DNA]</scope>
    <source>
        <strain evidence="3 4">NRRL 2496</strain>
    </source>
</reference>
<dbReference type="GO" id="GO:0005938">
    <property type="term" value="C:cell cortex"/>
    <property type="evidence" value="ECO:0007669"/>
    <property type="project" value="TreeGrafter"/>
</dbReference>
<evidence type="ECO:0000313" key="3">
    <source>
        <dbReference type="EMBL" id="ORY93561.1"/>
    </source>
</evidence>
<dbReference type="SMART" id="SM00324">
    <property type="entry name" value="RhoGAP"/>
    <property type="match status" value="1"/>
</dbReference>
<dbReference type="OrthoDB" id="3196451at2759"/>
<dbReference type="Pfam" id="PF00620">
    <property type="entry name" value="RhoGAP"/>
    <property type="match status" value="1"/>
</dbReference>
<dbReference type="PANTHER" id="PTHR15228">
    <property type="entry name" value="SPERMATHECAL PHYSIOLOGY VARIANT"/>
    <property type="match status" value="1"/>
</dbReference>
<dbReference type="PANTHER" id="PTHR15228:SF25">
    <property type="entry name" value="F-BAR DOMAIN-CONTAINING PROTEIN"/>
    <property type="match status" value="1"/>
</dbReference>
<proteinExistence type="predicted"/>
<organism evidence="3 4">
    <name type="scientific">Syncephalastrum racemosum</name>
    <name type="common">Filamentous fungus</name>
    <dbReference type="NCBI Taxonomy" id="13706"/>
    <lineage>
        <taxon>Eukaryota</taxon>
        <taxon>Fungi</taxon>
        <taxon>Fungi incertae sedis</taxon>
        <taxon>Mucoromycota</taxon>
        <taxon>Mucoromycotina</taxon>
        <taxon>Mucoromycetes</taxon>
        <taxon>Mucorales</taxon>
        <taxon>Syncephalastraceae</taxon>
        <taxon>Syncephalastrum</taxon>
    </lineage>
</organism>
<dbReference type="STRING" id="13706.A0A1X2H5A9"/>
<dbReference type="AlphaFoldDB" id="A0A1X2H5A9"/>
<feature type="non-terminal residue" evidence="3">
    <location>
        <position position="1"/>
    </location>
</feature>
<comment type="caution">
    <text evidence="3">The sequence shown here is derived from an EMBL/GenBank/DDBJ whole genome shotgun (WGS) entry which is preliminary data.</text>
</comment>
<keyword evidence="4" id="KW-1185">Reference proteome</keyword>
<evidence type="ECO:0000256" key="1">
    <source>
        <dbReference type="ARBA" id="ARBA00022468"/>
    </source>
</evidence>
<dbReference type="InterPro" id="IPR008936">
    <property type="entry name" value="Rho_GTPase_activation_prot"/>
</dbReference>
<gene>
    <name evidence="3" type="ORF">BCR43DRAFT_404228</name>
</gene>
<feature type="domain" description="Rho-GAP" evidence="2">
    <location>
        <begin position="20"/>
        <end position="212"/>
    </location>
</feature>
<dbReference type="Gene3D" id="1.10.555.10">
    <property type="entry name" value="Rho GTPase activation protein"/>
    <property type="match status" value="1"/>
</dbReference>
<keyword evidence="1" id="KW-0343">GTPase activation</keyword>
<dbReference type="GO" id="GO:0060237">
    <property type="term" value="P:regulation of fungal-type cell wall organization"/>
    <property type="evidence" value="ECO:0007669"/>
    <property type="project" value="TreeGrafter"/>
</dbReference>
<dbReference type="InParanoid" id="A0A1X2H5A9"/>
<protein>
    <submittedName>
        <fullName evidence="3">Rho GTPase activation protein</fullName>
    </submittedName>
</protein>
<dbReference type="EMBL" id="MCGN01000009">
    <property type="protein sequence ID" value="ORY93561.1"/>
    <property type="molecule type" value="Genomic_DNA"/>
</dbReference>
<feature type="non-terminal residue" evidence="3">
    <location>
        <position position="215"/>
    </location>
</feature>
<evidence type="ECO:0000313" key="4">
    <source>
        <dbReference type="Proteomes" id="UP000242180"/>
    </source>
</evidence>
<accession>A0A1X2H5A9</accession>